<comment type="caution">
    <text evidence="2">The sequence shown here is derived from an EMBL/GenBank/DDBJ whole genome shotgun (WGS) entry which is preliminary data.</text>
</comment>
<proteinExistence type="predicted"/>
<dbReference type="PROSITE" id="PS50075">
    <property type="entry name" value="CARRIER"/>
    <property type="match status" value="1"/>
</dbReference>
<dbReference type="InterPro" id="IPR009081">
    <property type="entry name" value="PP-bd_ACP"/>
</dbReference>
<dbReference type="Pfam" id="PF00550">
    <property type="entry name" value="PP-binding"/>
    <property type="match status" value="1"/>
</dbReference>
<protein>
    <submittedName>
        <fullName evidence="2">Phosphopantetheine-binding protein</fullName>
    </submittedName>
</protein>
<accession>A0ABU7MB80</accession>
<reference evidence="2 3" key="1">
    <citation type="submission" date="2024-01" db="EMBL/GenBank/DDBJ databases">
        <title>Draft genome sequence of Gordonia sp. LSe1-13.</title>
        <authorList>
            <person name="Suphannarot A."/>
            <person name="Mingma R."/>
        </authorList>
    </citation>
    <scope>NUCLEOTIDE SEQUENCE [LARGE SCALE GENOMIC DNA]</scope>
    <source>
        <strain evidence="2 3">LSe1-13</strain>
    </source>
</reference>
<evidence type="ECO:0000259" key="1">
    <source>
        <dbReference type="PROSITE" id="PS50075"/>
    </source>
</evidence>
<feature type="domain" description="Carrier" evidence="1">
    <location>
        <begin position="4"/>
        <end position="81"/>
    </location>
</feature>
<dbReference type="RefSeq" id="WP_330432007.1">
    <property type="nucleotide sequence ID" value="NZ_JAZDUF010000002.1"/>
</dbReference>
<organism evidence="2 3">
    <name type="scientific">Gordonia sesuvii</name>
    <dbReference type="NCBI Taxonomy" id="3116777"/>
    <lineage>
        <taxon>Bacteria</taxon>
        <taxon>Bacillati</taxon>
        <taxon>Actinomycetota</taxon>
        <taxon>Actinomycetes</taxon>
        <taxon>Mycobacteriales</taxon>
        <taxon>Gordoniaceae</taxon>
        <taxon>Gordonia</taxon>
    </lineage>
</organism>
<gene>
    <name evidence="2" type="ORF">VZC37_08370</name>
</gene>
<dbReference type="InterPro" id="IPR036736">
    <property type="entry name" value="ACP-like_sf"/>
</dbReference>
<evidence type="ECO:0000313" key="3">
    <source>
        <dbReference type="Proteomes" id="UP001347146"/>
    </source>
</evidence>
<evidence type="ECO:0000313" key="2">
    <source>
        <dbReference type="EMBL" id="MEE3850346.1"/>
    </source>
</evidence>
<dbReference type="EMBL" id="JAZDUF010000002">
    <property type="protein sequence ID" value="MEE3850346.1"/>
    <property type="molecule type" value="Genomic_DNA"/>
</dbReference>
<keyword evidence="3" id="KW-1185">Reference proteome</keyword>
<dbReference type="Proteomes" id="UP001347146">
    <property type="component" value="Unassembled WGS sequence"/>
</dbReference>
<sequence>MATTSSTLTRERIIEDIAEILQVPATEIGDETNVLDVGLDSVRLMSLIERWRAAGAVKADLVALASDPVVGAWVRELTPDAGSATTNGEATR</sequence>
<dbReference type="SUPFAM" id="SSF47336">
    <property type="entry name" value="ACP-like"/>
    <property type="match status" value="1"/>
</dbReference>
<name>A0ABU7MB80_9ACTN</name>
<dbReference type="Gene3D" id="1.10.1200.10">
    <property type="entry name" value="ACP-like"/>
    <property type="match status" value="1"/>
</dbReference>